<keyword evidence="2" id="KW-0929">Antimicrobial</keyword>
<evidence type="ECO:0000256" key="7">
    <source>
        <dbReference type="ARBA" id="ARBA00023048"/>
    </source>
</evidence>
<comment type="similarity">
    <text evidence="1">Belongs to the colicin/pyosin nuclease family.</text>
</comment>
<keyword evidence="10" id="KW-1185">Reference proteome</keyword>
<accession>A0ABV6EHA8</accession>
<dbReference type="Proteomes" id="UP001589792">
    <property type="component" value="Unassembled WGS sequence"/>
</dbReference>
<evidence type="ECO:0000313" key="10">
    <source>
        <dbReference type="Proteomes" id="UP001589792"/>
    </source>
</evidence>
<evidence type="ECO:0000256" key="6">
    <source>
        <dbReference type="ARBA" id="ARBA00023022"/>
    </source>
</evidence>
<evidence type="ECO:0000256" key="4">
    <source>
        <dbReference type="ARBA" id="ARBA00022759"/>
    </source>
</evidence>
<dbReference type="SUPFAM" id="SSF54060">
    <property type="entry name" value="His-Me finger endonucleases"/>
    <property type="match status" value="1"/>
</dbReference>
<dbReference type="PRINTS" id="PR01300">
    <property type="entry name" value="PYOCINKILLER"/>
</dbReference>
<evidence type="ECO:0000256" key="1">
    <source>
        <dbReference type="ARBA" id="ARBA00006811"/>
    </source>
</evidence>
<dbReference type="SMART" id="SM00507">
    <property type="entry name" value="HNHc"/>
    <property type="match status" value="1"/>
</dbReference>
<reference evidence="9 10" key="1">
    <citation type="submission" date="2024-09" db="EMBL/GenBank/DDBJ databases">
        <authorList>
            <person name="Sun Q."/>
            <person name="Mori K."/>
        </authorList>
    </citation>
    <scope>NUCLEOTIDE SEQUENCE [LARGE SCALE GENOMIC DNA]</scope>
    <source>
        <strain evidence="9 10">CCM 8626</strain>
    </source>
</reference>
<sequence>MTGKGQPVGEGWLNNAGKELGAPIPSQIADKLRGREFVNFDAFRKAFWTEVAKDATLVKQFIPANKKRMEDELAPRARFVDTVGGRRSFEIHHVKPISEGGAVYDIDNLRVLTPKRHIEIHSKNGGK</sequence>
<name>A0ABV6EHA8_9GAMM</name>
<keyword evidence="4 9" id="KW-0255">Endonuclease</keyword>
<dbReference type="InterPro" id="IPR044925">
    <property type="entry name" value="His-Me_finger_sf"/>
</dbReference>
<dbReference type="CDD" id="cd00085">
    <property type="entry name" value="HNHc"/>
    <property type="match status" value="1"/>
</dbReference>
<feature type="domain" description="HNH nuclease" evidence="8">
    <location>
        <begin position="63"/>
        <end position="118"/>
    </location>
</feature>
<evidence type="ECO:0000256" key="3">
    <source>
        <dbReference type="ARBA" id="ARBA00022722"/>
    </source>
</evidence>
<dbReference type="Pfam" id="PF21431">
    <property type="entry name" value="Col-Pyo_DNase"/>
    <property type="match status" value="1"/>
</dbReference>
<keyword evidence="7" id="KW-0078">Bacteriocin</keyword>
<evidence type="ECO:0000256" key="2">
    <source>
        <dbReference type="ARBA" id="ARBA00022529"/>
    </source>
</evidence>
<evidence type="ECO:0000256" key="5">
    <source>
        <dbReference type="ARBA" id="ARBA00022801"/>
    </source>
</evidence>
<keyword evidence="6" id="KW-0044">Antibiotic</keyword>
<dbReference type="GO" id="GO:0004519">
    <property type="term" value="F:endonuclease activity"/>
    <property type="evidence" value="ECO:0007669"/>
    <property type="project" value="UniProtKB-KW"/>
</dbReference>
<dbReference type="InterPro" id="IPR037146">
    <property type="entry name" value="Colicin/pyocin_DNase_dom_sf"/>
</dbReference>
<organism evidence="9 10">
    <name type="scientific">Serratia aquatilis</name>
    <dbReference type="NCBI Taxonomy" id="1737515"/>
    <lineage>
        <taxon>Bacteria</taxon>
        <taxon>Pseudomonadati</taxon>
        <taxon>Pseudomonadota</taxon>
        <taxon>Gammaproteobacteria</taxon>
        <taxon>Enterobacterales</taxon>
        <taxon>Yersiniaceae</taxon>
        <taxon>Serratia</taxon>
    </lineage>
</organism>
<comment type="caution">
    <text evidence="9">The sequence shown here is derived from an EMBL/GenBank/DDBJ whole genome shotgun (WGS) entry which is preliminary data.</text>
</comment>
<dbReference type="RefSeq" id="WP_380677940.1">
    <property type="nucleotide sequence ID" value="NZ_CP173186.1"/>
</dbReference>
<protein>
    <submittedName>
        <fullName evidence="9">HNH endonuclease signature motif containing protein</fullName>
    </submittedName>
</protein>
<keyword evidence="3" id="KW-0540">Nuclease</keyword>
<dbReference type="EMBL" id="JBHLXG010000018">
    <property type="protein sequence ID" value="MFC0228388.1"/>
    <property type="molecule type" value="Genomic_DNA"/>
</dbReference>
<proteinExistence type="inferred from homology"/>
<dbReference type="InterPro" id="IPR003615">
    <property type="entry name" value="HNH_nuc"/>
</dbReference>
<dbReference type="InterPro" id="IPR003060">
    <property type="entry name" value="Pyocin_killer"/>
</dbReference>
<evidence type="ECO:0000313" key="9">
    <source>
        <dbReference type="EMBL" id="MFC0228388.1"/>
    </source>
</evidence>
<dbReference type="Gene3D" id="3.90.540.10">
    <property type="entry name" value="Colicin/pyocin, DNase domain"/>
    <property type="match status" value="1"/>
</dbReference>
<evidence type="ECO:0000259" key="8">
    <source>
        <dbReference type="SMART" id="SM00507"/>
    </source>
</evidence>
<keyword evidence="5" id="KW-0378">Hydrolase</keyword>
<gene>
    <name evidence="9" type="ORF">ACFFJ3_18110</name>
</gene>